<protein>
    <recommendedName>
        <fullName evidence="6">Zn(2)-C6 fungal-type domain-containing protein</fullName>
    </recommendedName>
</protein>
<name>A0A9W9LLJ9_9EURO</name>
<evidence type="ECO:0000256" key="5">
    <source>
        <dbReference type="SAM" id="MobiDB-lite"/>
    </source>
</evidence>
<dbReference type="Gene3D" id="4.10.240.10">
    <property type="entry name" value="Zn(2)-C6 fungal-type DNA-binding domain"/>
    <property type="match status" value="1"/>
</dbReference>
<dbReference type="OrthoDB" id="2991872at2759"/>
<dbReference type="InterPro" id="IPR036864">
    <property type="entry name" value="Zn2-C6_fun-type_DNA-bd_sf"/>
</dbReference>
<keyword evidence="3" id="KW-0804">Transcription</keyword>
<feature type="compositionally biased region" description="Polar residues" evidence="5">
    <location>
        <begin position="87"/>
        <end position="110"/>
    </location>
</feature>
<dbReference type="SMART" id="SM00066">
    <property type="entry name" value="GAL4"/>
    <property type="match status" value="1"/>
</dbReference>
<dbReference type="GO" id="GO:0003677">
    <property type="term" value="F:DNA binding"/>
    <property type="evidence" value="ECO:0007669"/>
    <property type="project" value="UniProtKB-KW"/>
</dbReference>
<dbReference type="Pfam" id="PF11951">
    <property type="entry name" value="Fungal_trans_2"/>
    <property type="match status" value="1"/>
</dbReference>
<feature type="domain" description="Zn(2)-C6 fungal-type" evidence="6">
    <location>
        <begin position="10"/>
        <end position="38"/>
    </location>
</feature>
<dbReference type="EMBL" id="JAPQKO010000005">
    <property type="protein sequence ID" value="KAJ5161914.1"/>
    <property type="molecule type" value="Genomic_DNA"/>
</dbReference>
<sequence length="605" mass="66842">MVYCGKPSKGCGHCRTRKIRCDQVRPACSQCIRAKRECPGYRDQLSLMFRDESQSVRHRVAKSSSSERNSSKEKRSNISARAASPSKKATSISNQISRSDLSPSGVQNVRPNPDASMSVIARPWQMPMEIQPPSQPTPEEAICFYLQANAVPGGLWMNEFVATFLMQPGGSTSKKAMQASMKAVASATLCRVRKVESLRPVARNEYLSALTLLNTALADAEDAKTNQALGAVVLLAVYEIITARSTHDIDLWTNHISGATALLDLRGTDQLNTEAGLRLFIHLRYQIIISCLQRDAPVPQSLIDCSKLAMFLRPGDAHSNTLTMIIGKLSNLRADIKRGAFNTEQEIISAGSVIEAELVAWLAVLPPDFSYETRGIKSPHDFLFQERCRGLAPYDDQYHVYPGLFTANMWNQYRCARILISEILLSQLRQISDASSLRSLSDEFRLECQTLRATIRRLAVDICRSVPFHLCAHIEHSPQCPPPQSFLGGLMLLWPMFLAAVVESPTHALRRYSVQCMKIIGHTMGMDQALALMDIAAADPGILHVATEDGESRITEEPNVPTWSMSVPNATVAKKHPVSLSHSDYGELTPMAEIEEDGSSALYIS</sequence>
<keyword evidence="1" id="KW-0805">Transcription regulation</keyword>
<evidence type="ECO:0000256" key="3">
    <source>
        <dbReference type="ARBA" id="ARBA00023163"/>
    </source>
</evidence>
<organism evidence="7 8">
    <name type="scientific">Penicillium capsulatum</name>
    <dbReference type="NCBI Taxonomy" id="69766"/>
    <lineage>
        <taxon>Eukaryota</taxon>
        <taxon>Fungi</taxon>
        <taxon>Dikarya</taxon>
        <taxon>Ascomycota</taxon>
        <taxon>Pezizomycotina</taxon>
        <taxon>Eurotiomycetes</taxon>
        <taxon>Eurotiomycetidae</taxon>
        <taxon>Eurotiales</taxon>
        <taxon>Aspergillaceae</taxon>
        <taxon>Penicillium</taxon>
    </lineage>
</organism>
<evidence type="ECO:0000259" key="6">
    <source>
        <dbReference type="PROSITE" id="PS50048"/>
    </source>
</evidence>
<reference evidence="7" key="1">
    <citation type="submission" date="2022-11" db="EMBL/GenBank/DDBJ databases">
        <authorList>
            <person name="Petersen C."/>
        </authorList>
    </citation>
    <scope>NUCLEOTIDE SEQUENCE</scope>
    <source>
        <strain evidence="7">IBT 21917</strain>
    </source>
</reference>
<keyword evidence="4" id="KW-0539">Nucleus</keyword>
<dbReference type="PANTHER" id="PTHR38791:SF5">
    <property type="entry name" value="TRANSCRIPTION FACTOR DBAG-RELATED"/>
    <property type="match status" value="1"/>
</dbReference>
<comment type="caution">
    <text evidence="7">The sequence shown here is derived from an EMBL/GenBank/DDBJ whole genome shotgun (WGS) entry which is preliminary data.</text>
</comment>
<reference evidence="7" key="2">
    <citation type="journal article" date="2023" name="IMA Fungus">
        <title>Comparative genomic study of the Penicillium genus elucidates a diverse pangenome and 15 lateral gene transfer events.</title>
        <authorList>
            <person name="Petersen C."/>
            <person name="Sorensen T."/>
            <person name="Nielsen M.R."/>
            <person name="Sondergaard T.E."/>
            <person name="Sorensen J.L."/>
            <person name="Fitzpatrick D.A."/>
            <person name="Frisvad J.C."/>
            <person name="Nielsen K.L."/>
        </authorList>
    </citation>
    <scope>NUCLEOTIDE SEQUENCE</scope>
    <source>
        <strain evidence="7">IBT 21917</strain>
    </source>
</reference>
<dbReference type="CDD" id="cd00067">
    <property type="entry name" value="GAL4"/>
    <property type="match status" value="1"/>
</dbReference>
<dbReference type="InterPro" id="IPR053175">
    <property type="entry name" value="DHMBA_Reg_Transcription_Factor"/>
</dbReference>
<accession>A0A9W9LLJ9</accession>
<dbReference type="InterPro" id="IPR021858">
    <property type="entry name" value="Fun_TF"/>
</dbReference>
<dbReference type="Proteomes" id="UP001146351">
    <property type="component" value="Unassembled WGS sequence"/>
</dbReference>
<dbReference type="PROSITE" id="PS00463">
    <property type="entry name" value="ZN2_CY6_FUNGAL_1"/>
    <property type="match status" value="1"/>
</dbReference>
<dbReference type="AlphaFoldDB" id="A0A9W9LLJ9"/>
<feature type="region of interest" description="Disordered" evidence="5">
    <location>
        <begin position="56"/>
        <end position="114"/>
    </location>
</feature>
<keyword evidence="2" id="KW-0238">DNA-binding</keyword>
<evidence type="ECO:0000256" key="2">
    <source>
        <dbReference type="ARBA" id="ARBA00023125"/>
    </source>
</evidence>
<evidence type="ECO:0000313" key="7">
    <source>
        <dbReference type="EMBL" id="KAJ5161914.1"/>
    </source>
</evidence>
<keyword evidence="8" id="KW-1185">Reference proteome</keyword>
<dbReference type="GO" id="GO:0008270">
    <property type="term" value="F:zinc ion binding"/>
    <property type="evidence" value="ECO:0007669"/>
    <property type="project" value="InterPro"/>
</dbReference>
<dbReference type="GO" id="GO:0000981">
    <property type="term" value="F:DNA-binding transcription factor activity, RNA polymerase II-specific"/>
    <property type="evidence" value="ECO:0007669"/>
    <property type="project" value="InterPro"/>
</dbReference>
<dbReference type="PROSITE" id="PS50048">
    <property type="entry name" value="ZN2_CY6_FUNGAL_2"/>
    <property type="match status" value="1"/>
</dbReference>
<dbReference type="Pfam" id="PF00172">
    <property type="entry name" value="Zn_clus"/>
    <property type="match status" value="1"/>
</dbReference>
<dbReference type="SUPFAM" id="SSF57701">
    <property type="entry name" value="Zn2/Cys6 DNA-binding domain"/>
    <property type="match status" value="1"/>
</dbReference>
<proteinExistence type="predicted"/>
<evidence type="ECO:0000256" key="1">
    <source>
        <dbReference type="ARBA" id="ARBA00023015"/>
    </source>
</evidence>
<evidence type="ECO:0000256" key="4">
    <source>
        <dbReference type="ARBA" id="ARBA00023242"/>
    </source>
</evidence>
<gene>
    <name evidence="7" type="ORF">N7492_007306</name>
</gene>
<evidence type="ECO:0000313" key="8">
    <source>
        <dbReference type="Proteomes" id="UP001146351"/>
    </source>
</evidence>
<dbReference type="PANTHER" id="PTHR38791">
    <property type="entry name" value="ZN(II)2CYS6 TRANSCRIPTION FACTOR (EUROFUNG)-RELATED-RELATED"/>
    <property type="match status" value="1"/>
</dbReference>
<dbReference type="InterPro" id="IPR001138">
    <property type="entry name" value="Zn2Cys6_DnaBD"/>
</dbReference>